<dbReference type="Proteomes" id="UP000321816">
    <property type="component" value="Chromosome"/>
</dbReference>
<dbReference type="OrthoDB" id="2891723at2"/>
<keyword evidence="3" id="KW-1185">Reference proteome</keyword>
<name>A0A5C7FH28_9BACI</name>
<proteinExistence type="predicted"/>
<feature type="transmembrane region" description="Helical" evidence="1">
    <location>
        <begin position="15"/>
        <end position="34"/>
    </location>
</feature>
<dbReference type="KEGG" id="ahal:FTX54_006065"/>
<dbReference type="RefSeq" id="WP_147803116.1">
    <property type="nucleotide sequence ID" value="NZ_CP144914.1"/>
</dbReference>
<sequence>MLILKDLNKDQKMEYTIALSLIAVSILAGIVVGMNEEWMDRRNFTAGYIAGSLLAALFLFGIYRSIAFIVNAVKKKKNNSDDS</sequence>
<keyword evidence="1" id="KW-1133">Transmembrane helix</keyword>
<keyword evidence="1" id="KW-0472">Membrane</keyword>
<feature type="transmembrane region" description="Helical" evidence="1">
    <location>
        <begin position="46"/>
        <end position="70"/>
    </location>
</feature>
<gene>
    <name evidence="2" type="ORF">FTX54_006065</name>
</gene>
<protein>
    <submittedName>
        <fullName evidence="2">Uncharacterized protein</fullName>
    </submittedName>
</protein>
<reference evidence="2 3" key="1">
    <citation type="submission" date="2024-01" db="EMBL/GenBank/DDBJ databases">
        <title>Complete Genome Sequence of Alkalicoccus halolimnae BZ-SZ-XJ29T, a Moderately Halophilic Bacterium Isolated from a Salt Lake.</title>
        <authorList>
            <person name="Zhao B."/>
        </authorList>
    </citation>
    <scope>NUCLEOTIDE SEQUENCE [LARGE SCALE GENOMIC DNA]</scope>
    <source>
        <strain evidence="2 3">BZ-SZ-XJ29</strain>
    </source>
</reference>
<keyword evidence="1" id="KW-0812">Transmembrane</keyword>
<evidence type="ECO:0000313" key="2">
    <source>
        <dbReference type="EMBL" id="WWD81111.1"/>
    </source>
</evidence>
<organism evidence="2 3">
    <name type="scientific">Alkalicoccus halolimnae</name>
    <dbReference type="NCBI Taxonomy" id="1667239"/>
    <lineage>
        <taxon>Bacteria</taxon>
        <taxon>Bacillati</taxon>
        <taxon>Bacillota</taxon>
        <taxon>Bacilli</taxon>
        <taxon>Bacillales</taxon>
        <taxon>Bacillaceae</taxon>
        <taxon>Alkalicoccus</taxon>
    </lineage>
</organism>
<dbReference type="EMBL" id="CP144914">
    <property type="protein sequence ID" value="WWD81111.1"/>
    <property type="molecule type" value="Genomic_DNA"/>
</dbReference>
<dbReference type="AlphaFoldDB" id="A0A5C7FH28"/>
<evidence type="ECO:0000313" key="3">
    <source>
        <dbReference type="Proteomes" id="UP000321816"/>
    </source>
</evidence>
<accession>A0A5C7FH28</accession>
<evidence type="ECO:0000256" key="1">
    <source>
        <dbReference type="SAM" id="Phobius"/>
    </source>
</evidence>